<dbReference type="EMBL" id="JBEPLJ010000002">
    <property type="protein sequence ID" value="MET3584549.1"/>
    <property type="molecule type" value="Genomic_DNA"/>
</dbReference>
<comment type="caution">
    <text evidence="3">The sequence shown here is derived from an EMBL/GenBank/DDBJ whole genome shotgun (WGS) entry which is preliminary data.</text>
</comment>
<proteinExistence type="predicted"/>
<dbReference type="PROSITE" id="PS50830">
    <property type="entry name" value="TNASE_3"/>
    <property type="match status" value="1"/>
</dbReference>
<dbReference type="Gene3D" id="2.40.50.90">
    <property type="match status" value="1"/>
</dbReference>
<keyword evidence="3" id="KW-0255">Endonuclease</keyword>
<keyword evidence="4" id="KW-1185">Reference proteome</keyword>
<feature type="chain" id="PRO_5045178365" evidence="1">
    <location>
        <begin position="20"/>
        <end position="158"/>
    </location>
</feature>
<organism evidence="3 4">
    <name type="scientific">Pseudorhizobium tarimense</name>
    <dbReference type="NCBI Taxonomy" id="1079109"/>
    <lineage>
        <taxon>Bacteria</taxon>
        <taxon>Pseudomonadati</taxon>
        <taxon>Pseudomonadota</taxon>
        <taxon>Alphaproteobacteria</taxon>
        <taxon>Hyphomicrobiales</taxon>
        <taxon>Rhizobiaceae</taxon>
        <taxon>Rhizobium/Agrobacterium group</taxon>
        <taxon>Pseudorhizobium</taxon>
    </lineage>
</organism>
<feature type="signal peptide" evidence="1">
    <location>
        <begin position="1"/>
        <end position="19"/>
    </location>
</feature>
<gene>
    <name evidence="3" type="ORF">ABID21_000644</name>
</gene>
<keyword evidence="3" id="KW-0540">Nuclease</keyword>
<name>A0ABV2H1Y5_9HYPH</name>
<dbReference type="PANTHER" id="PTHR12302:SF26">
    <property type="entry name" value="BLR1266 PROTEIN"/>
    <property type="match status" value="1"/>
</dbReference>
<sequence>MLRAIAIALLALTAVPALAQGPLVGRASVVDGDTVEIAGQRIRIQGIDAPESWQGCWEASGKMYRCGQVAANALDGFLAASRPTRCEFIEWDRYHRMVADCFRADGASVAEWMVRSGHALDYKRYSKGAYAQAEKEAEAEKAGIWQGKFDAPWDARKQ</sequence>
<evidence type="ECO:0000256" key="1">
    <source>
        <dbReference type="SAM" id="SignalP"/>
    </source>
</evidence>
<evidence type="ECO:0000313" key="3">
    <source>
        <dbReference type="EMBL" id="MET3584549.1"/>
    </source>
</evidence>
<accession>A0ABV2H1Y5</accession>
<dbReference type="GO" id="GO:0004519">
    <property type="term" value="F:endonuclease activity"/>
    <property type="evidence" value="ECO:0007669"/>
    <property type="project" value="UniProtKB-KW"/>
</dbReference>
<reference evidence="3 4" key="1">
    <citation type="submission" date="2024-06" db="EMBL/GenBank/DDBJ databases">
        <title>Genomic Encyclopedia of Type Strains, Phase IV (KMG-IV): sequencing the most valuable type-strain genomes for metagenomic binning, comparative biology and taxonomic classification.</title>
        <authorList>
            <person name="Goeker M."/>
        </authorList>
    </citation>
    <scope>NUCLEOTIDE SEQUENCE [LARGE SCALE GENOMIC DNA]</scope>
    <source>
        <strain evidence="3 4">DSM 105042</strain>
    </source>
</reference>
<protein>
    <submittedName>
        <fullName evidence="3">Endonuclease YncB(Thermonuclease family)</fullName>
    </submittedName>
</protein>
<dbReference type="Proteomes" id="UP001549031">
    <property type="component" value="Unassembled WGS sequence"/>
</dbReference>
<keyword evidence="1" id="KW-0732">Signal</keyword>
<dbReference type="Pfam" id="PF00565">
    <property type="entry name" value="SNase"/>
    <property type="match status" value="1"/>
</dbReference>
<feature type="domain" description="TNase-like" evidence="2">
    <location>
        <begin position="29"/>
        <end position="147"/>
    </location>
</feature>
<dbReference type="SUPFAM" id="SSF50199">
    <property type="entry name" value="Staphylococcal nuclease"/>
    <property type="match status" value="1"/>
</dbReference>
<evidence type="ECO:0000259" key="2">
    <source>
        <dbReference type="PROSITE" id="PS50830"/>
    </source>
</evidence>
<dbReference type="PANTHER" id="PTHR12302">
    <property type="entry name" value="EBNA2 BINDING PROTEIN P100"/>
    <property type="match status" value="1"/>
</dbReference>
<dbReference type="InterPro" id="IPR035437">
    <property type="entry name" value="SNase_OB-fold_sf"/>
</dbReference>
<keyword evidence="3" id="KW-0378">Hydrolase</keyword>
<dbReference type="InterPro" id="IPR016071">
    <property type="entry name" value="Staphylococal_nuclease_OB-fold"/>
</dbReference>
<dbReference type="SMART" id="SM00318">
    <property type="entry name" value="SNc"/>
    <property type="match status" value="1"/>
</dbReference>
<dbReference type="RefSeq" id="WP_247242573.1">
    <property type="nucleotide sequence ID" value="NZ_JALJRA010000002.1"/>
</dbReference>
<evidence type="ECO:0000313" key="4">
    <source>
        <dbReference type="Proteomes" id="UP001549031"/>
    </source>
</evidence>